<dbReference type="EMBL" id="BMHH01000010">
    <property type="protein sequence ID" value="GGA97687.1"/>
    <property type="molecule type" value="Genomic_DNA"/>
</dbReference>
<evidence type="ECO:0000259" key="1">
    <source>
        <dbReference type="PROSITE" id="PS51186"/>
    </source>
</evidence>
<dbReference type="PROSITE" id="PS51186">
    <property type="entry name" value="GNAT"/>
    <property type="match status" value="1"/>
</dbReference>
<dbReference type="GO" id="GO:0016747">
    <property type="term" value="F:acyltransferase activity, transferring groups other than amino-acyl groups"/>
    <property type="evidence" value="ECO:0007669"/>
    <property type="project" value="InterPro"/>
</dbReference>
<feature type="domain" description="N-acetyltransferase" evidence="1">
    <location>
        <begin position="9"/>
        <end position="180"/>
    </location>
</feature>
<dbReference type="InterPro" id="IPR051531">
    <property type="entry name" value="N-acetyltransferase"/>
</dbReference>
<reference evidence="2" key="1">
    <citation type="journal article" date="2014" name="Int. J. Syst. Evol. Microbiol.">
        <title>Complete genome sequence of Corynebacterium casei LMG S-19264T (=DSM 44701T), isolated from a smear-ripened cheese.</title>
        <authorList>
            <consortium name="US DOE Joint Genome Institute (JGI-PGF)"/>
            <person name="Walter F."/>
            <person name="Albersmeier A."/>
            <person name="Kalinowski J."/>
            <person name="Ruckert C."/>
        </authorList>
    </citation>
    <scope>NUCLEOTIDE SEQUENCE</scope>
    <source>
        <strain evidence="2">CGMCC 1.15082</strain>
    </source>
</reference>
<gene>
    <name evidence="2" type="ORF">GCM10011491_27430</name>
</gene>
<dbReference type="InterPro" id="IPR016181">
    <property type="entry name" value="Acyl_CoA_acyltransferase"/>
</dbReference>
<protein>
    <submittedName>
        <fullName evidence="2">N-acetyltransferase</fullName>
    </submittedName>
</protein>
<dbReference type="PANTHER" id="PTHR43792:SF1">
    <property type="entry name" value="N-ACETYLTRANSFERASE DOMAIN-CONTAINING PROTEIN"/>
    <property type="match status" value="1"/>
</dbReference>
<evidence type="ECO:0000313" key="2">
    <source>
        <dbReference type="EMBL" id="GGA97687.1"/>
    </source>
</evidence>
<dbReference type="RefSeq" id="WP_188824747.1">
    <property type="nucleotide sequence ID" value="NZ_BMHH01000010.1"/>
</dbReference>
<proteinExistence type="predicted"/>
<accession>A0A916SHG4</accession>
<dbReference type="SUPFAM" id="SSF55729">
    <property type="entry name" value="Acyl-CoA N-acyltransferases (Nat)"/>
    <property type="match status" value="1"/>
</dbReference>
<name>A0A916SHG4_9HYPH</name>
<sequence length="186" mass="21731">MIITETERLIIRNWQDSERALFHEINSDPDVMEFFGFIRSRDQSDELFDRLQRDIDETGYGFYALEERASGACIGFTGLVRTDLEPHFRKGTVEIGWRLAKRHWGKGYVTEAGRRLFTLGFDERGLDEIVSFAVHNNRRSTAVMERLGMKREPARDFDHPRVSEATPHLKPHVVYSITREEWAEKA</sequence>
<dbReference type="Pfam" id="PF13302">
    <property type="entry name" value="Acetyltransf_3"/>
    <property type="match status" value="1"/>
</dbReference>
<dbReference type="Proteomes" id="UP000646478">
    <property type="component" value="Unassembled WGS sequence"/>
</dbReference>
<comment type="caution">
    <text evidence="2">The sequence shown here is derived from an EMBL/GenBank/DDBJ whole genome shotgun (WGS) entry which is preliminary data.</text>
</comment>
<dbReference type="InterPro" id="IPR000182">
    <property type="entry name" value="GNAT_dom"/>
</dbReference>
<keyword evidence="3" id="KW-1185">Reference proteome</keyword>
<evidence type="ECO:0000313" key="3">
    <source>
        <dbReference type="Proteomes" id="UP000646478"/>
    </source>
</evidence>
<reference evidence="2" key="2">
    <citation type="submission" date="2020-09" db="EMBL/GenBank/DDBJ databases">
        <authorList>
            <person name="Sun Q."/>
            <person name="Zhou Y."/>
        </authorList>
    </citation>
    <scope>NUCLEOTIDE SEQUENCE</scope>
    <source>
        <strain evidence="2">CGMCC 1.15082</strain>
    </source>
</reference>
<organism evidence="2 3">
    <name type="scientific">Brucella endophytica</name>
    <dbReference type="NCBI Taxonomy" id="1963359"/>
    <lineage>
        <taxon>Bacteria</taxon>
        <taxon>Pseudomonadati</taxon>
        <taxon>Pseudomonadota</taxon>
        <taxon>Alphaproteobacteria</taxon>
        <taxon>Hyphomicrobiales</taxon>
        <taxon>Brucellaceae</taxon>
        <taxon>Brucella/Ochrobactrum group</taxon>
        <taxon>Brucella</taxon>
    </lineage>
</organism>
<dbReference type="AlphaFoldDB" id="A0A916SHG4"/>
<dbReference type="PANTHER" id="PTHR43792">
    <property type="entry name" value="GNAT FAMILY, PUTATIVE (AFU_ORTHOLOGUE AFUA_3G00765)-RELATED-RELATED"/>
    <property type="match status" value="1"/>
</dbReference>
<dbReference type="Gene3D" id="3.40.630.30">
    <property type="match status" value="1"/>
</dbReference>